<comment type="subcellular location">
    <subcellularLocation>
        <location evidence="1">Membrane</location>
        <topology evidence="1">Multi-pass membrane protein</topology>
    </subcellularLocation>
</comment>
<dbReference type="GO" id="GO:0030416">
    <property type="term" value="P:methylamine metabolic process"/>
    <property type="evidence" value="ECO:0007669"/>
    <property type="project" value="InterPro"/>
</dbReference>
<evidence type="ECO:0000256" key="5">
    <source>
        <dbReference type="SAM" id="Phobius"/>
    </source>
</evidence>
<dbReference type="Pfam" id="PF07291">
    <property type="entry name" value="MauE"/>
    <property type="match status" value="1"/>
</dbReference>
<feature type="domain" description="Rhodanese" evidence="6">
    <location>
        <begin position="222"/>
        <end position="330"/>
    </location>
</feature>
<dbReference type="InterPro" id="IPR009908">
    <property type="entry name" value="Methylamine_util_MauE"/>
</dbReference>
<dbReference type="SUPFAM" id="SSF52821">
    <property type="entry name" value="Rhodanese/Cell cycle control phosphatase"/>
    <property type="match status" value="1"/>
</dbReference>
<sequence>MRHIAALLTSLWMYRAVRAALAVAFIVAGVFKLADQRSFVLTIKAFGVLPTDLVKPVAAAMPVLEIVGGLLLLFDLPGGLAVIGGLLLLFIAVIVNAIRQGLDIDCGCYGPGDVEGEVYHGLWPTLWRDLVMLAGVAYCLAWRAGRNRPPHPPTRNPQGVFMRACKLILALAAVLALAVPALADKFEDEAAKEKEAVKLVRDTQKAGYGLVTTEELKKWMDEKKPMVIVDTMPFEDSFKKEHVPGAVSFVFPIPDMTTWDAKETGGKTEADYEKLLGPDKNKTIVVYCGFVKCTRSHNGAVWAQKLGYKNVVRYPGGIFAWKGAAYPVEAVK</sequence>
<keyword evidence="4 5" id="KW-0472">Membrane</keyword>
<keyword evidence="3 5" id="KW-1133">Transmembrane helix</keyword>
<reference evidence="7 8" key="1">
    <citation type="submission" date="2018-02" db="EMBL/GenBank/DDBJ databases">
        <title>Genome sequence of Desulfovibrio carbinolicus DSM 3852.</title>
        <authorList>
            <person name="Wilbanks E."/>
            <person name="Skennerton C.T."/>
            <person name="Orphan V.J."/>
        </authorList>
    </citation>
    <scope>NUCLEOTIDE SEQUENCE [LARGE SCALE GENOMIC DNA]</scope>
    <source>
        <strain evidence="7 8">DSM 3852</strain>
    </source>
</reference>
<dbReference type="EMBL" id="CP026538">
    <property type="protein sequence ID" value="QAZ68228.1"/>
    <property type="molecule type" value="Genomic_DNA"/>
</dbReference>
<dbReference type="Proteomes" id="UP000293296">
    <property type="component" value="Chromosome"/>
</dbReference>
<feature type="transmembrane region" description="Helical" evidence="5">
    <location>
        <begin position="12"/>
        <end position="33"/>
    </location>
</feature>
<evidence type="ECO:0000313" key="8">
    <source>
        <dbReference type="Proteomes" id="UP000293296"/>
    </source>
</evidence>
<dbReference type="UniPathway" id="UPA00895"/>
<evidence type="ECO:0000256" key="1">
    <source>
        <dbReference type="ARBA" id="ARBA00004141"/>
    </source>
</evidence>
<keyword evidence="2 5" id="KW-0812">Transmembrane</keyword>
<dbReference type="GO" id="GO:0016020">
    <property type="term" value="C:membrane"/>
    <property type="evidence" value="ECO:0007669"/>
    <property type="project" value="UniProtKB-SubCell"/>
</dbReference>
<dbReference type="PROSITE" id="PS50206">
    <property type="entry name" value="RHODANESE_3"/>
    <property type="match status" value="1"/>
</dbReference>
<gene>
    <name evidence="7" type="ORF">C3Y92_13750</name>
</gene>
<dbReference type="Gene3D" id="3.40.250.10">
    <property type="entry name" value="Rhodanese-like domain"/>
    <property type="match status" value="1"/>
</dbReference>
<feature type="transmembrane region" description="Helical" evidence="5">
    <location>
        <begin position="80"/>
        <end position="98"/>
    </location>
</feature>
<accession>A0A4P6HS95</accession>
<evidence type="ECO:0000313" key="7">
    <source>
        <dbReference type="EMBL" id="QAZ68228.1"/>
    </source>
</evidence>
<dbReference type="AlphaFoldDB" id="A0A4P6HS95"/>
<dbReference type="InterPro" id="IPR001763">
    <property type="entry name" value="Rhodanese-like_dom"/>
</dbReference>
<evidence type="ECO:0000259" key="6">
    <source>
        <dbReference type="PROSITE" id="PS50206"/>
    </source>
</evidence>
<feature type="transmembrane region" description="Helical" evidence="5">
    <location>
        <begin position="164"/>
        <end position="183"/>
    </location>
</feature>
<dbReference type="OrthoDB" id="9789585at2"/>
<dbReference type="InterPro" id="IPR036873">
    <property type="entry name" value="Rhodanese-like_dom_sf"/>
</dbReference>
<evidence type="ECO:0000256" key="2">
    <source>
        <dbReference type="ARBA" id="ARBA00022692"/>
    </source>
</evidence>
<organism evidence="7 8">
    <name type="scientific">Solidesulfovibrio carbinolicus</name>
    <dbReference type="NCBI Taxonomy" id="296842"/>
    <lineage>
        <taxon>Bacteria</taxon>
        <taxon>Pseudomonadati</taxon>
        <taxon>Thermodesulfobacteriota</taxon>
        <taxon>Desulfovibrionia</taxon>
        <taxon>Desulfovibrionales</taxon>
        <taxon>Desulfovibrionaceae</taxon>
        <taxon>Solidesulfovibrio</taxon>
    </lineage>
</organism>
<name>A0A4P6HS95_9BACT</name>
<proteinExistence type="predicted"/>
<keyword evidence="8" id="KW-1185">Reference proteome</keyword>
<dbReference type="SMART" id="SM00450">
    <property type="entry name" value="RHOD"/>
    <property type="match status" value="1"/>
</dbReference>
<evidence type="ECO:0000256" key="4">
    <source>
        <dbReference type="ARBA" id="ARBA00023136"/>
    </source>
</evidence>
<evidence type="ECO:0000256" key="3">
    <source>
        <dbReference type="ARBA" id="ARBA00022989"/>
    </source>
</evidence>
<protein>
    <submittedName>
        <fullName evidence="7">Methylamine utilization protein</fullName>
    </submittedName>
</protein>
<dbReference type="CDD" id="cd00158">
    <property type="entry name" value="RHOD"/>
    <property type="match status" value="1"/>
</dbReference>
<dbReference type="KEGG" id="dcb:C3Y92_13750"/>
<dbReference type="Pfam" id="PF00581">
    <property type="entry name" value="Rhodanese"/>
    <property type="match status" value="1"/>
</dbReference>